<keyword evidence="11" id="KW-0966">Cell projection</keyword>
<reference evidence="11" key="1">
    <citation type="journal article" date="2014" name="Int. J. Syst. Evol. Microbiol.">
        <title>Complete genome sequence of Corynebacterium casei LMG S-19264T (=DSM 44701T), isolated from a smear-ripened cheese.</title>
        <authorList>
            <consortium name="US DOE Joint Genome Institute (JGI-PGF)"/>
            <person name="Walter F."/>
            <person name="Albersmeier A."/>
            <person name="Kalinowski J."/>
            <person name="Ruckert C."/>
        </authorList>
    </citation>
    <scope>NUCLEOTIDE SEQUENCE</scope>
    <source>
        <strain evidence="11">CGMCC 1.10998</strain>
    </source>
</reference>
<evidence type="ECO:0000256" key="1">
    <source>
        <dbReference type="ARBA" id="ARBA00004365"/>
    </source>
</evidence>
<dbReference type="PANTHER" id="PTHR30033">
    <property type="entry name" value="FLAGELLAR HOOK-ASSOCIATED PROTEIN 1"/>
    <property type="match status" value="1"/>
</dbReference>
<evidence type="ECO:0000256" key="2">
    <source>
        <dbReference type="ARBA" id="ARBA00004613"/>
    </source>
</evidence>
<dbReference type="InterPro" id="IPR001444">
    <property type="entry name" value="Flag_bb_rod_N"/>
</dbReference>
<keyword evidence="12" id="KW-1185">Reference proteome</keyword>
<evidence type="ECO:0000256" key="4">
    <source>
        <dbReference type="ARBA" id="ARBA00016244"/>
    </source>
</evidence>
<evidence type="ECO:0000259" key="7">
    <source>
        <dbReference type="Pfam" id="PF00460"/>
    </source>
</evidence>
<evidence type="ECO:0000259" key="8">
    <source>
        <dbReference type="Pfam" id="PF06429"/>
    </source>
</evidence>
<dbReference type="EMBL" id="BMED01000005">
    <property type="protein sequence ID" value="GGC92401.1"/>
    <property type="molecule type" value="Genomic_DNA"/>
</dbReference>
<feature type="domain" description="Flagellar basal body rod protein N-terminal" evidence="7">
    <location>
        <begin position="7"/>
        <end position="34"/>
    </location>
</feature>
<dbReference type="SUPFAM" id="SSF64518">
    <property type="entry name" value="Phase 1 flagellin"/>
    <property type="match status" value="2"/>
</dbReference>
<dbReference type="InterPro" id="IPR010930">
    <property type="entry name" value="Flg_bb/hook_C_dom"/>
</dbReference>
<protein>
    <recommendedName>
        <fullName evidence="4">Flagellar hook-associated protein 1</fullName>
    </recommendedName>
</protein>
<dbReference type="GO" id="GO:0005198">
    <property type="term" value="F:structural molecule activity"/>
    <property type="evidence" value="ECO:0007669"/>
    <property type="project" value="InterPro"/>
</dbReference>
<dbReference type="InterPro" id="IPR049119">
    <property type="entry name" value="FlgK_D2-like"/>
</dbReference>
<gene>
    <name evidence="11" type="primary">flgK</name>
    <name evidence="11" type="ORF">GCM10011396_44610</name>
</gene>
<reference evidence="11" key="2">
    <citation type="submission" date="2020-09" db="EMBL/GenBank/DDBJ databases">
        <authorList>
            <person name="Sun Q."/>
            <person name="Zhou Y."/>
        </authorList>
    </citation>
    <scope>NUCLEOTIDE SEQUENCE</scope>
    <source>
        <strain evidence="11">CGMCC 1.10998</strain>
    </source>
</reference>
<evidence type="ECO:0000256" key="6">
    <source>
        <dbReference type="ARBA" id="ARBA00023143"/>
    </source>
</evidence>
<proteinExistence type="inferred from homology"/>
<comment type="caution">
    <text evidence="11">The sequence shown here is derived from an EMBL/GenBank/DDBJ whole genome shotgun (WGS) entry which is preliminary data.</text>
</comment>
<dbReference type="NCBIfam" id="TIGR02492">
    <property type="entry name" value="flgK_ends"/>
    <property type="match status" value="1"/>
</dbReference>
<feature type="domain" description="Flagellar hook-associated protein 1 D2-like" evidence="9">
    <location>
        <begin position="353"/>
        <end position="414"/>
    </location>
</feature>
<dbReference type="InterPro" id="IPR053927">
    <property type="entry name" value="FlgK_helical"/>
</dbReference>
<evidence type="ECO:0000313" key="11">
    <source>
        <dbReference type="EMBL" id="GGC92401.1"/>
    </source>
</evidence>
<feature type="domain" description="Flagellar basal-body/hook protein C-terminal" evidence="8">
    <location>
        <begin position="611"/>
        <end position="650"/>
    </location>
</feature>
<evidence type="ECO:0000256" key="3">
    <source>
        <dbReference type="ARBA" id="ARBA00009677"/>
    </source>
</evidence>
<evidence type="ECO:0000259" key="10">
    <source>
        <dbReference type="Pfam" id="PF22638"/>
    </source>
</evidence>
<dbReference type="GO" id="GO:0044780">
    <property type="term" value="P:bacterial-type flagellum assembly"/>
    <property type="evidence" value="ECO:0007669"/>
    <property type="project" value="InterPro"/>
</dbReference>
<evidence type="ECO:0000313" key="12">
    <source>
        <dbReference type="Proteomes" id="UP000637423"/>
    </source>
</evidence>
<dbReference type="RefSeq" id="WP_188568330.1">
    <property type="nucleotide sequence ID" value="NZ_BMED01000005.1"/>
</dbReference>
<name>A0A916UXR5_9BURK</name>
<comment type="similarity">
    <text evidence="3">Belongs to the flagella basal body rod proteins family.</text>
</comment>
<evidence type="ECO:0000259" key="9">
    <source>
        <dbReference type="Pfam" id="PF21158"/>
    </source>
</evidence>
<dbReference type="AlphaFoldDB" id="A0A916UXR5"/>
<accession>A0A916UXR5</accession>
<dbReference type="Pfam" id="PF22638">
    <property type="entry name" value="FlgK_D1"/>
    <property type="match status" value="1"/>
</dbReference>
<organism evidence="11 12">
    <name type="scientific">Undibacterium terreum</name>
    <dbReference type="NCBI Taxonomy" id="1224302"/>
    <lineage>
        <taxon>Bacteria</taxon>
        <taxon>Pseudomonadati</taxon>
        <taxon>Pseudomonadota</taxon>
        <taxon>Betaproteobacteria</taxon>
        <taxon>Burkholderiales</taxon>
        <taxon>Oxalobacteraceae</taxon>
        <taxon>Undibacterium</taxon>
    </lineage>
</organism>
<evidence type="ECO:0000256" key="5">
    <source>
        <dbReference type="ARBA" id="ARBA00022525"/>
    </source>
</evidence>
<keyword evidence="6" id="KW-0975">Bacterial flagellum</keyword>
<dbReference type="PRINTS" id="PR01005">
    <property type="entry name" value="FLGHOOKAP1"/>
</dbReference>
<dbReference type="PANTHER" id="PTHR30033:SF1">
    <property type="entry name" value="FLAGELLAR HOOK-ASSOCIATED PROTEIN 1"/>
    <property type="match status" value="1"/>
</dbReference>
<keyword evidence="5" id="KW-0964">Secreted</keyword>
<dbReference type="Pfam" id="PF21158">
    <property type="entry name" value="flgK_1st_1"/>
    <property type="match status" value="1"/>
</dbReference>
<feature type="domain" description="Flagellar hook-associated protein FlgK helical" evidence="10">
    <location>
        <begin position="93"/>
        <end position="322"/>
    </location>
</feature>
<keyword evidence="11" id="KW-0282">Flagellum</keyword>
<dbReference type="GO" id="GO:0005576">
    <property type="term" value="C:extracellular region"/>
    <property type="evidence" value="ECO:0007669"/>
    <property type="project" value="UniProtKB-SubCell"/>
</dbReference>
<sequence>MSNIYSIASSALQAAQVGIATTGHNIANASTPGYNRQVVVQASAAAQQYSFGFVGQGTQVASVRRIYDQFLTDQVNAATSSKSQLDTYSSQITQIANLVADSSAGLSPAVNDFFAAFSTTSSFNRTDIISKAQTLASRFQSLQSRLDEIGADTNGQITSSITTINGYAQGLAQLNDAIQKATAGSTSGPPNDLMDQRDQLVTELSKIINVNVIHQGSNYNITIGNGQPLVLGADAQTLSATTSPTDPQRVEIAVSGFNGNTSLLGENVIQGGSLGGLMQFRANTLDVAQNQLGKVAIGLASQFNDQNKLGLDLNGAPGGNIFNVATPLARASSLNTGTGQLVASFAPNTGPNTGVAALTGSDYSVRYDGTNFNITRLSDGTVTSNPTLPLTVDGVVFDMPSGTPNANDSFLVRPTANGASSFSVSQTDPAKLAAAAPISTSVPSTNTGTGKISEGSVDSTFVQGSVVAGTPLQFSFSAATNELVPNAAMAAYPITVTVNGTATTYAAGANVPYSSGASYSFGGMNVNISGTPKDTDVFNIGLNTNPVGDVRNSNLLGKLQDQKGLSGGTASYTDVYSQMVAQIGNKTAELQATGAAQKTLLAQATAAQQSESGVNLDEEATNLLRYQQTYQAAGKVMQIASQMFQTLLTLGG</sequence>
<dbReference type="Pfam" id="PF06429">
    <property type="entry name" value="Flg_bbr_C"/>
    <property type="match status" value="1"/>
</dbReference>
<dbReference type="InterPro" id="IPR002371">
    <property type="entry name" value="FlgK"/>
</dbReference>
<keyword evidence="11" id="KW-0969">Cilium</keyword>
<comment type="subcellular location">
    <subcellularLocation>
        <location evidence="1">Bacterial flagellum</location>
    </subcellularLocation>
    <subcellularLocation>
        <location evidence="2">Secreted</location>
    </subcellularLocation>
</comment>
<dbReference type="GO" id="GO:0009424">
    <property type="term" value="C:bacterial-type flagellum hook"/>
    <property type="evidence" value="ECO:0007669"/>
    <property type="project" value="InterPro"/>
</dbReference>
<dbReference type="Proteomes" id="UP000637423">
    <property type="component" value="Unassembled WGS sequence"/>
</dbReference>
<dbReference type="Pfam" id="PF00460">
    <property type="entry name" value="Flg_bb_rod"/>
    <property type="match status" value="1"/>
</dbReference>